<gene>
    <name evidence="1" type="ORF">W822_20155</name>
</gene>
<sequence>MIPVQTIEQLVLSHIRHQLPRHELDTQIKDRKRLNHLLDDIGHDCGVVIYGPINTGEDIVRFIRERRR</sequence>
<keyword evidence="2" id="KW-1185">Reference proteome</keyword>
<dbReference type="RefSeq" id="WP_024006958.1">
    <property type="nucleotide sequence ID" value="NZ_KI650982.1"/>
</dbReference>
<dbReference type="STRING" id="1424334.W822_20155"/>
<dbReference type="OrthoDB" id="9801455at2"/>
<accession>V8QPN0</accession>
<evidence type="ECO:0000313" key="1">
    <source>
        <dbReference type="EMBL" id="ETF00954.1"/>
    </source>
</evidence>
<organism evidence="1 2">
    <name type="scientific">Advenella kashmirensis W13003</name>
    <dbReference type="NCBI Taxonomy" id="1424334"/>
    <lineage>
        <taxon>Bacteria</taxon>
        <taxon>Pseudomonadati</taxon>
        <taxon>Pseudomonadota</taxon>
        <taxon>Betaproteobacteria</taxon>
        <taxon>Burkholderiales</taxon>
        <taxon>Alcaligenaceae</taxon>
    </lineage>
</organism>
<comment type="caution">
    <text evidence="1">The sequence shown here is derived from an EMBL/GenBank/DDBJ whole genome shotgun (WGS) entry which is preliminary data.</text>
</comment>
<dbReference type="EMBL" id="AYXT01000013">
    <property type="protein sequence ID" value="ETF00954.1"/>
    <property type="molecule type" value="Genomic_DNA"/>
</dbReference>
<dbReference type="AlphaFoldDB" id="V8QPN0"/>
<proteinExistence type="predicted"/>
<dbReference type="Proteomes" id="UP000018733">
    <property type="component" value="Unassembled WGS sequence"/>
</dbReference>
<reference evidence="1 2" key="1">
    <citation type="journal article" date="2014" name="Genome Announc.">
        <title>Draft Genome Sequence of Advenella kashmirensis Strain W13003, a Polycyclic Aromatic Hydrocarbon-Degrading Bacterium.</title>
        <authorList>
            <person name="Wang X."/>
            <person name="Jin D."/>
            <person name="Zhou L."/>
            <person name="Wu L."/>
            <person name="An W."/>
            <person name="Zhao L."/>
        </authorList>
    </citation>
    <scope>NUCLEOTIDE SEQUENCE [LARGE SCALE GENOMIC DNA]</scope>
    <source>
        <strain evidence="1 2">W13003</strain>
    </source>
</reference>
<protein>
    <submittedName>
        <fullName evidence="1">Uncharacterized protein</fullName>
    </submittedName>
</protein>
<evidence type="ECO:0000313" key="2">
    <source>
        <dbReference type="Proteomes" id="UP000018733"/>
    </source>
</evidence>
<name>V8QPN0_9BURK</name>
<dbReference type="HOGENOM" id="CLU_2784624_0_0_4"/>